<proteinExistence type="predicted"/>
<name>A0AAN6YLY1_9PEZI</name>
<feature type="transmembrane region" description="Helical" evidence="6">
    <location>
        <begin position="186"/>
        <end position="208"/>
    </location>
</feature>
<dbReference type="EMBL" id="MU865607">
    <property type="protein sequence ID" value="KAK4220965.1"/>
    <property type="molecule type" value="Genomic_DNA"/>
</dbReference>
<evidence type="ECO:0000256" key="3">
    <source>
        <dbReference type="ARBA" id="ARBA00022692"/>
    </source>
</evidence>
<dbReference type="InterPro" id="IPR036259">
    <property type="entry name" value="MFS_trans_sf"/>
</dbReference>
<evidence type="ECO:0000313" key="9">
    <source>
        <dbReference type="Proteomes" id="UP001301958"/>
    </source>
</evidence>
<dbReference type="AlphaFoldDB" id="A0AAN6YLY1"/>
<dbReference type="GO" id="GO:0016020">
    <property type="term" value="C:membrane"/>
    <property type="evidence" value="ECO:0007669"/>
    <property type="project" value="UniProtKB-SubCell"/>
</dbReference>
<dbReference type="GO" id="GO:0022857">
    <property type="term" value="F:transmembrane transporter activity"/>
    <property type="evidence" value="ECO:0007669"/>
    <property type="project" value="InterPro"/>
</dbReference>
<feature type="transmembrane region" description="Helical" evidence="6">
    <location>
        <begin position="301"/>
        <end position="321"/>
    </location>
</feature>
<reference evidence="8" key="2">
    <citation type="submission" date="2023-05" db="EMBL/GenBank/DDBJ databases">
        <authorList>
            <consortium name="Lawrence Berkeley National Laboratory"/>
            <person name="Steindorff A."/>
            <person name="Hensen N."/>
            <person name="Bonometti L."/>
            <person name="Westerberg I."/>
            <person name="Brannstrom I.O."/>
            <person name="Guillou S."/>
            <person name="Cros-Aarteil S."/>
            <person name="Calhoun S."/>
            <person name="Haridas S."/>
            <person name="Kuo A."/>
            <person name="Mondo S."/>
            <person name="Pangilinan J."/>
            <person name="Riley R."/>
            <person name="Labutti K."/>
            <person name="Andreopoulos B."/>
            <person name="Lipzen A."/>
            <person name="Chen C."/>
            <person name="Yanf M."/>
            <person name="Daum C."/>
            <person name="Ng V."/>
            <person name="Clum A."/>
            <person name="Ohm R."/>
            <person name="Martin F."/>
            <person name="Silar P."/>
            <person name="Natvig D."/>
            <person name="Lalanne C."/>
            <person name="Gautier V."/>
            <person name="Ament-Velasquez S.L."/>
            <person name="Kruys A."/>
            <person name="Hutchinson M.I."/>
            <person name="Powell A.J."/>
            <person name="Barry K."/>
            <person name="Miller A.N."/>
            <person name="Grigoriev I.V."/>
            <person name="Debuchy R."/>
            <person name="Gladieux P."/>
            <person name="Thoren M.H."/>
            <person name="Johannesson H."/>
        </authorList>
    </citation>
    <scope>NUCLEOTIDE SEQUENCE</scope>
    <source>
        <strain evidence="8">CBS 990.96</strain>
    </source>
</reference>
<dbReference type="PROSITE" id="PS50850">
    <property type="entry name" value="MFS"/>
    <property type="match status" value="1"/>
</dbReference>
<dbReference type="FunFam" id="1.20.1250.20:FF:000034">
    <property type="entry name" value="MFS general substrate transporter"/>
    <property type="match status" value="1"/>
</dbReference>
<evidence type="ECO:0000313" key="8">
    <source>
        <dbReference type="EMBL" id="KAK4220965.1"/>
    </source>
</evidence>
<keyword evidence="2" id="KW-0813">Transport</keyword>
<feature type="transmembrane region" description="Helical" evidence="6">
    <location>
        <begin position="422"/>
        <end position="444"/>
    </location>
</feature>
<evidence type="ECO:0000256" key="4">
    <source>
        <dbReference type="ARBA" id="ARBA00022989"/>
    </source>
</evidence>
<dbReference type="Pfam" id="PF07690">
    <property type="entry name" value="MFS_1"/>
    <property type="match status" value="1"/>
</dbReference>
<accession>A0AAN6YLY1</accession>
<gene>
    <name evidence="8" type="ORF">QBC38DRAFT_513797</name>
</gene>
<organism evidence="8 9">
    <name type="scientific">Podospora fimiseda</name>
    <dbReference type="NCBI Taxonomy" id="252190"/>
    <lineage>
        <taxon>Eukaryota</taxon>
        <taxon>Fungi</taxon>
        <taxon>Dikarya</taxon>
        <taxon>Ascomycota</taxon>
        <taxon>Pezizomycotina</taxon>
        <taxon>Sordariomycetes</taxon>
        <taxon>Sordariomycetidae</taxon>
        <taxon>Sordariales</taxon>
        <taxon>Podosporaceae</taxon>
        <taxon>Podospora</taxon>
    </lineage>
</organism>
<dbReference type="Gene3D" id="1.20.1250.20">
    <property type="entry name" value="MFS general substrate transporter like domains"/>
    <property type="match status" value="2"/>
</dbReference>
<dbReference type="PANTHER" id="PTHR43791:SF18">
    <property type="entry name" value="NICOTINIC ACID TRANSPORTER TNA1, PUTATIVE (AFU_ORTHOLOGUE AFUA_3G03820)-RELATED"/>
    <property type="match status" value="1"/>
</dbReference>
<dbReference type="SUPFAM" id="SSF103473">
    <property type="entry name" value="MFS general substrate transporter"/>
    <property type="match status" value="1"/>
</dbReference>
<dbReference type="PANTHER" id="PTHR43791">
    <property type="entry name" value="PERMEASE-RELATED"/>
    <property type="match status" value="1"/>
</dbReference>
<comment type="caution">
    <text evidence="8">The sequence shown here is derived from an EMBL/GenBank/DDBJ whole genome shotgun (WGS) entry which is preliminary data.</text>
</comment>
<feature type="transmembrane region" description="Helical" evidence="6">
    <location>
        <begin position="358"/>
        <end position="376"/>
    </location>
</feature>
<evidence type="ECO:0000256" key="6">
    <source>
        <dbReference type="SAM" id="Phobius"/>
    </source>
</evidence>
<feature type="transmembrane region" description="Helical" evidence="6">
    <location>
        <begin position="93"/>
        <end position="112"/>
    </location>
</feature>
<feature type="transmembrane region" description="Helical" evidence="6">
    <location>
        <begin position="388"/>
        <end position="410"/>
    </location>
</feature>
<feature type="domain" description="Major facilitator superfamily (MFS) profile" evidence="7">
    <location>
        <begin position="20"/>
        <end position="450"/>
    </location>
</feature>
<sequence>MESFGHLDEMAILRKIDLHLIPMLALLYVLSFLDRKRNIGNAKLAGLQEDLKLTNNQYNWCLRQRWSTPMFFFTYAAFEIPSNIILKKVRPSIWLPFIMVAWGVVMTLMGIVKDYHGFLIARIVLGVAEAGLFPGVVFYLTNWYTREEIQLRQAMFFSAASLAGAFSRLLAFAIGKMDGVGGLGGWQWTFILEGIVTVLVAFLVLFVLHDFPATATFLSEEEREFVTYRVKYQVHAKQGGRPLVPQNDELQWEFVRAAFSDWKVWVAVIMYWGFVCPVYGISLFLPTIVRELGFKKTSAQLMTIPIYATAAILGIVVSYFADRVGKRSPFIIGPLLFMLIGFLICITCTKPHVVYAEVFIAGAATTPGVPGTITWLSNNLTGTLKRSVGMALLISMANLGGVSCSFPVFYRASDAPHYRLGHGLEIGFICLAIVAWGVLLIGTYRVNKQKEKRISEGALDSVTVEDLSAQGDQAVSFRYVY</sequence>
<keyword evidence="3 6" id="KW-0812">Transmembrane</keyword>
<keyword evidence="4 6" id="KW-1133">Transmembrane helix</keyword>
<feature type="transmembrane region" description="Helical" evidence="6">
    <location>
        <begin position="154"/>
        <end position="174"/>
    </location>
</feature>
<comment type="subcellular location">
    <subcellularLocation>
        <location evidence="1">Membrane</location>
        <topology evidence="1">Multi-pass membrane protein</topology>
    </subcellularLocation>
</comment>
<reference evidence="8" key="1">
    <citation type="journal article" date="2023" name="Mol. Phylogenet. Evol.">
        <title>Genome-scale phylogeny and comparative genomics of the fungal order Sordariales.</title>
        <authorList>
            <person name="Hensen N."/>
            <person name="Bonometti L."/>
            <person name="Westerberg I."/>
            <person name="Brannstrom I.O."/>
            <person name="Guillou S."/>
            <person name="Cros-Aarteil S."/>
            <person name="Calhoun S."/>
            <person name="Haridas S."/>
            <person name="Kuo A."/>
            <person name="Mondo S."/>
            <person name="Pangilinan J."/>
            <person name="Riley R."/>
            <person name="LaButti K."/>
            <person name="Andreopoulos B."/>
            <person name="Lipzen A."/>
            <person name="Chen C."/>
            <person name="Yan M."/>
            <person name="Daum C."/>
            <person name="Ng V."/>
            <person name="Clum A."/>
            <person name="Steindorff A."/>
            <person name="Ohm R.A."/>
            <person name="Martin F."/>
            <person name="Silar P."/>
            <person name="Natvig D.O."/>
            <person name="Lalanne C."/>
            <person name="Gautier V."/>
            <person name="Ament-Velasquez S.L."/>
            <person name="Kruys A."/>
            <person name="Hutchinson M.I."/>
            <person name="Powell A.J."/>
            <person name="Barry K."/>
            <person name="Miller A.N."/>
            <person name="Grigoriev I.V."/>
            <person name="Debuchy R."/>
            <person name="Gladieux P."/>
            <person name="Hiltunen Thoren M."/>
            <person name="Johannesson H."/>
        </authorList>
    </citation>
    <scope>NUCLEOTIDE SEQUENCE</scope>
    <source>
        <strain evidence="8">CBS 990.96</strain>
    </source>
</reference>
<dbReference type="Proteomes" id="UP001301958">
    <property type="component" value="Unassembled WGS sequence"/>
</dbReference>
<evidence type="ECO:0000256" key="2">
    <source>
        <dbReference type="ARBA" id="ARBA00022448"/>
    </source>
</evidence>
<keyword evidence="5 6" id="KW-0472">Membrane</keyword>
<dbReference type="FunFam" id="1.20.1250.20:FF:000068">
    <property type="entry name" value="MFS general substrate transporter"/>
    <property type="match status" value="1"/>
</dbReference>
<evidence type="ECO:0000259" key="7">
    <source>
        <dbReference type="PROSITE" id="PS50850"/>
    </source>
</evidence>
<keyword evidence="9" id="KW-1185">Reference proteome</keyword>
<feature type="transmembrane region" description="Helical" evidence="6">
    <location>
        <begin position="264"/>
        <end position="289"/>
    </location>
</feature>
<feature type="transmembrane region" description="Helical" evidence="6">
    <location>
        <begin position="118"/>
        <end position="142"/>
    </location>
</feature>
<evidence type="ECO:0000256" key="1">
    <source>
        <dbReference type="ARBA" id="ARBA00004141"/>
    </source>
</evidence>
<dbReference type="InterPro" id="IPR011701">
    <property type="entry name" value="MFS"/>
</dbReference>
<evidence type="ECO:0000256" key="5">
    <source>
        <dbReference type="ARBA" id="ARBA00023136"/>
    </source>
</evidence>
<dbReference type="InterPro" id="IPR020846">
    <property type="entry name" value="MFS_dom"/>
</dbReference>
<feature type="transmembrane region" description="Helical" evidence="6">
    <location>
        <begin position="330"/>
        <end position="352"/>
    </location>
</feature>
<protein>
    <submittedName>
        <fullName evidence="8">High-affinity nicotinic acid transporter</fullName>
    </submittedName>
</protein>
<feature type="transmembrane region" description="Helical" evidence="6">
    <location>
        <begin position="12"/>
        <end position="33"/>
    </location>
</feature>